<evidence type="ECO:0000256" key="1">
    <source>
        <dbReference type="SAM" id="MobiDB-lite"/>
    </source>
</evidence>
<comment type="caution">
    <text evidence="2">The sequence shown here is derived from an EMBL/GenBank/DDBJ whole genome shotgun (WGS) entry which is preliminary data.</text>
</comment>
<dbReference type="AlphaFoldDB" id="A0A5B7HRN8"/>
<keyword evidence="3" id="KW-1185">Reference proteome</keyword>
<dbReference type="EMBL" id="VSRR010041587">
    <property type="protein sequence ID" value="MPC75651.1"/>
    <property type="molecule type" value="Genomic_DNA"/>
</dbReference>
<sequence length="59" mass="6175">MRTSLEHPSRPPHPPPAELAGCGNDGGVVGRVPEKASFIGIEAKSEPDVSTAPSLNWIN</sequence>
<accession>A0A5B7HRN8</accession>
<name>A0A5B7HRN8_PORTR</name>
<dbReference type="Proteomes" id="UP000324222">
    <property type="component" value="Unassembled WGS sequence"/>
</dbReference>
<proteinExistence type="predicted"/>
<reference evidence="2 3" key="1">
    <citation type="submission" date="2019-05" db="EMBL/GenBank/DDBJ databases">
        <title>Another draft genome of Portunus trituberculatus and its Hox gene families provides insights of decapod evolution.</title>
        <authorList>
            <person name="Jeong J.-H."/>
            <person name="Song I."/>
            <person name="Kim S."/>
            <person name="Choi T."/>
            <person name="Kim D."/>
            <person name="Ryu S."/>
            <person name="Kim W."/>
        </authorList>
    </citation>
    <scope>NUCLEOTIDE SEQUENCE [LARGE SCALE GENOMIC DNA]</scope>
    <source>
        <tissue evidence="2">Muscle</tissue>
    </source>
</reference>
<gene>
    <name evidence="2" type="ORF">E2C01_070044</name>
</gene>
<evidence type="ECO:0000313" key="3">
    <source>
        <dbReference type="Proteomes" id="UP000324222"/>
    </source>
</evidence>
<protein>
    <submittedName>
        <fullName evidence="2">Uncharacterized protein</fullName>
    </submittedName>
</protein>
<feature type="region of interest" description="Disordered" evidence="1">
    <location>
        <begin position="1"/>
        <end position="27"/>
    </location>
</feature>
<evidence type="ECO:0000313" key="2">
    <source>
        <dbReference type="EMBL" id="MPC75651.1"/>
    </source>
</evidence>
<organism evidence="2 3">
    <name type="scientific">Portunus trituberculatus</name>
    <name type="common">Swimming crab</name>
    <name type="synonym">Neptunus trituberculatus</name>
    <dbReference type="NCBI Taxonomy" id="210409"/>
    <lineage>
        <taxon>Eukaryota</taxon>
        <taxon>Metazoa</taxon>
        <taxon>Ecdysozoa</taxon>
        <taxon>Arthropoda</taxon>
        <taxon>Crustacea</taxon>
        <taxon>Multicrustacea</taxon>
        <taxon>Malacostraca</taxon>
        <taxon>Eumalacostraca</taxon>
        <taxon>Eucarida</taxon>
        <taxon>Decapoda</taxon>
        <taxon>Pleocyemata</taxon>
        <taxon>Brachyura</taxon>
        <taxon>Eubrachyura</taxon>
        <taxon>Portunoidea</taxon>
        <taxon>Portunidae</taxon>
        <taxon>Portuninae</taxon>
        <taxon>Portunus</taxon>
    </lineage>
</organism>